<accession>A0A849KAJ9</accession>
<comment type="pathway">
    <text evidence="1">Lipid metabolism.</text>
</comment>
<gene>
    <name evidence="7" type="ORF">HK415_16720</name>
</gene>
<name>A0A849KAJ9_9BURK</name>
<comment type="caution">
    <text evidence="7">The sequence shown here is derived from an EMBL/GenBank/DDBJ whole genome shotgun (WGS) entry which is preliminary data.</text>
</comment>
<dbReference type="PANTHER" id="PTHR10434">
    <property type="entry name" value="1-ACYL-SN-GLYCEROL-3-PHOSPHATE ACYLTRANSFERASE"/>
    <property type="match status" value="1"/>
</dbReference>
<keyword evidence="3 7" id="KW-0808">Transferase</keyword>
<dbReference type="CDD" id="cd07989">
    <property type="entry name" value="LPLAT_AGPAT-like"/>
    <property type="match status" value="1"/>
</dbReference>
<evidence type="ECO:0000256" key="5">
    <source>
        <dbReference type="ARBA" id="ARBA00023315"/>
    </source>
</evidence>
<reference evidence="7 8" key="2">
    <citation type="submission" date="2020-06" db="EMBL/GenBank/DDBJ databases">
        <title>Ramlibacter rhizophilus sp. nov., isolated from rhizosphere soil of national flower Mugunghwa from South Korea.</title>
        <authorList>
            <person name="Zheng-Fei Y."/>
            <person name="Huan T."/>
        </authorList>
    </citation>
    <scope>NUCLEOTIDE SEQUENCE [LARGE SCALE GENOMIC DNA]</scope>
    <source>
        <strain evidence="7 8">B156</strain>
    </source>
</reference>
<dbReference type="PANTHER" id="PTHR10434:SF64">
    <property type="entry name" value="1-ACYL-SN-GLYCEROL-3-PHOSPHATE ACYLTRANSFERASE-RELATED"/>
    <property type="match status" value="1"/>
</dbReference>
<protein>
    <submittedName>
        <fullName evidence="7">1-acyl-sn-glycerol-3-phosphate acyltransferase</fullName>
    </submittedName>
</protein>
<evidence type="ECO:0000259" key="6">
    <source>
        <dbReference type="SMART" id="SM00563"/>
    </source>
</evidence>
<organism evidence="7 8">
    <name type="scientific">Ramlibacter montanisoli</name>
    <dbReference type="NCBI Taxonomy" id="2732512"/>
    <lineage>
        <taxon>Bacteria</taxon>
        <taxon>Pseudomonadati</taxon>
        <taxon>Pseudomonadota</taxon>
        <taxon>Betaproteobacteria</taxon>
        <taxon>Burkholderiales</taxon>
        <taxon>Comamonadaceae</taxon>
        <taxon>Ramlibacter</taxon>
    </lineage>
</organism>
<evidence type="ECO:0000256" key="2">
    <source>
        <dbReference type="ARBA" id="ARBA00022516"/>
    </source>
</evidence>
<sequence length="242" mass="27174">MLRASWRLLRAVLHALAGWLTITLLFPRWPQQRREATVQAWAQRMLRILGIPLHVHGHAPAQGPMLLVANHISWLDILVMHAARYCRFVSKSDVRHWPLLGTLATGGGTLYIEREKRRDAMRVVHHMAESLKAGEVVAVFPEGTTGDGVTLLPFHGNLVQAAISAHAPVQPVALCFVDRATGKNSDGPLYLGDDSLFTSLWRTLAGRPFSAHVRFGEPQEANGRDRRQWAEDLRRDVERLRS</sequence>
<keyword evidence="4" id="KW-0443">Lipid metabolism</keyword>
<dbReference type="GO" id="GO:0003841">
    <property type="term" value="F:1-acylglycerol-3-phosphate O-acyltransferase activity"/>
    <property type="evidence" value="ECO:0007669"/>
    <property type="project" value="TreeGrafter"/>
</dbReference>
<evidence type="ECO:0000256" key="4">
    <source>
        <dbReference type="ARBA" id="ARBA00023098"/>
    </source>
</evidence>
<dbReference type="EMBL" id="JABFCS010000001">
    <property type="protein sequence ID" value="NNU44460.1"/>
    <property type="molecule type" value="Genomic_DNA"/>
</dbReference>
<evidence type="ECO:0000256" key="3">
    <source>
        <dbReference type="ARBA" id="ARBA00022679"/>
    </source>
</evidence>
<proteinExistence type="predicted"/>
<keyword evidence="8" id="KW-1185">Reference proteome</keyword>
<dbReference type="InterPro" id="IPR002123">
    <property type="entry name" value="Plipid/glycerol_acylTrfase"/>
</dbReference>
<evidence type="ECO:0000313" key="8">
    <source>
        <dbReference type="Proteomes" id="UP000552954"/>
    </source>
</evidence>
<dbReference type="GO" id="GO:0006654">
    <property type="term" value="P:phosphatidic acid biosynthetic process"/>
    <property type="evidence" value="ECO:0007669"/>
    <property type="project" value="TreeGrafter"/>
</dbReference>
<evidence type="ECO:0000313" key="7">
    <source>
        <dbReference type="EMBL" id="NNU44460.1"/>
    </source>
</evidence>
<dbReference type="SMART" id="SM00563">
    <property type="entry name" value="PlsC"/>
    <property type="match status" value="1"/>
</dbReference>
<dbReference type="SUPFAM" id="SSF69593">
    <property type="entry name" value="Glycerol-3-phosphate (1)-acyltransferase"/>
    <property type="match status" value="1"/>
</dbReference>
<feature type="domain" description="Phospholipid/glycerol acyltransferase" evidence="6">
    <location>
        <begin position="65"/>
        <end position="177"/>
    </location>
</feature>
<reference evidence="7 8" key="1">
    <citation type="submission" date="2020-05" db="EMBL/GenBank/DDBJ databases">
        <authorList>
            <person name="Khan S.A."/>
            <person name="Jeon C.O."/>
            <person name="Chun B.H."/>
        </authorList>
    </citation>
    <scope>NUCLEOTIDE SEQUENCE [LARGE SCALE GENOMIC DNA]</scope>
    <source>
        <strain evidence="7 8">B156</strain>
    </source>
</reference>
<keyword evidence="5 7" id="KW-0012">Acyltransferase</keyword>
<dbReference type="Proteomes" id="UP000552954">
    <property type="component" value="Unassembled WGS sequence"/>
</dbReference>
<evidence type="ECO:0000256" key="1">
    <source>
        <dbReference type="ARBA" id="ARBA00005189"/>
    </source>
</evidence>
<dbReference type="Pfam" id="PF01553">
    <property type="entry name" value="Acyltransferase"/>
    <property type="match status" value="1"/>
</dbReference>
<keyword evidence="2" id="KW-0444">Lipid biosynthesis</keyword>
<dbReference type="AlphaFoldDB" id="A0A849KAJ9"/>